<name>A0A0L0BLB7_LUCCU</name>
<proteinExistence type="predicted"/>
<gene>
    <name evidence="1" type="ORF">FF38_13886</name>
</gene>
<organism evidence="1 2">
    <name type="scientific">Lucilia cuprina</name>
    <name type="common">Green bottle fly</name>
    <name type="synonym">Australian sheep blowfly</name>
    <dbReference type="NCBI Taxonomy" id="7375"/>
    <lineage>
        <taxon>Eukaryota</taxon>
        <taxon>Metazoa</taxon>
        <taxon>Ecdysozoa</taxon>
        <taxon>Arthropoda</taxon>
        <taxon>Hexapoda</taxon>
        <taxon>Insecta</taxon>
        <taxon>Pterygota</taxon>
        <taxon>Neoptera</taxon>
        <taxon>Endopterygota</taxon>
        <taxon>Diptera</taxon>
        <taxon>Brachycera</taxon>
        <taxon>Muscomorpha</taxon>
        <taxon>Oestroidea</taxon>
        <taxon>Calliphoridae</taxon>
        <taxon>Luciliinae</taxon>
        <taxon>Lucilia</taxon>
    </lineage>
</organism>
<accession>A0A0L0BLB7</accession>
<reference evidence="1 2" key="1">
    <citation type="journal article" date="2015" name="Nat. Commun.">
        <title>Lucilia cuprina genome unlocks parasitic fly biology to underpin future interventions.</title>
        <authorList>
            <person name="Anstead C.A."/>
            <person name="Korhonen P.K."/>
            <person name="Young N.D."/>
            <person name="Hall R.S."/>
            <person name="Jex A.R."/>
            <person name="Murali S.C."/>
            <person name="Hughes D.S."/>
            <person name="Lee S.F."/>
            <person name="Perry T."/>
            <person name="Stroehlein A.J."/>
            <person name="Ansell B.R."/>
            <person name="Breugelmans B."/>
            <person name="Hofmann A."/>
            <person name="Qu J."/>
            <person name="Dugan S."/>
            <person name="Lee S.L."/>
            <person name="Chao H."/>
            <person name="Dinh H."/>
            <person name="Han Y."/>
            <person name="Doddapaneni H.V."/>
            <person name="Worley K.C."/>
            <person name="Muzny D.M."/>
            <person name="Ioannidis P."/>
            <person name="Waterhouse R.M."/>
            <person name="Zdobnov E.M."/>
            <person name="James P.J."/>
            <person name="Bagnall N.H."/>
            <person name="Kotze A.C."/>
            <person name="Gibbs R.A."/>
            <person name="Richards S."/>
            <person name="Batterham P."/>
            <person name="Gasser R.B."/>
        </authorList>
    </citation>
    <scope>NUCLEOTIDE SEQUENCE [LARGE SCALE GENOMIC DNA]</scope>
    <source>
        <strain evidence="1 2">LS</strain>
        <tissue evidence="1">Full body</tissue>
    </source>
</reference>
<keyword evidence="2" id="KW-1185">Reference proteome</keyword>
<dbReference type="AlphaFoldDB" id="A0A0L0BLB7"/>
<dbReference type="EMBL" id="JRES01001698">
    <property type="protein sequence ID" value="KNC20880.1"/>
    <property type="molecule type" value="Genomic_DNA"/>
</dbReference>
<feature type="non-terminal residue" evidence="1">
    <location>
        <position position="322"/>
    </location>
</feature>
<protein>
    <submittedName>
        <fullName evidence="1">Uncharacterized protein</fullName>
    </submittedName>
</protein>
<sequence>NHADATIKLPNCLPDIEFKTKEEQKAFRIGVVLASSQFGTLPFEVESDEGSMVGAILDELAQQVPGLKISQEQLAMVTTAATNICNAFNTDEPIFYIRENEVLSANIPISITPSSSFCIPVYTGMEFGRNSVAMLQAQGVDKLANTLQSELEALQDCGYFGWATEMLKDEIIRCRRFAGSLIEPMVKHRLCDNCNDWVRGGCLSSCSAYGVGQAHAKNTIKSDDKYHCPTCHKPYPLANIEVNVGDRVNFLVKQQGDTEPSLAYLIKEGVITELKGGCARIACDDGWSEIYSSDKLSHVGAPTILDIFANGQCGCPSKDGDK</sequence>
<evidence type="ECO:0000313" key="1">
    <source>
        <dbReference type="EMBL" id="KNC20880.1"/>
    </source>
</evidence>
<feature type="non-terminal residue" evidence="1">
    <location>
        <position position="1"/>
    </location>
</feature>
<dbReference type="Proteomes" id="UP000037069">
    <property type="component" value="Unassembled WGS sequence"/>
</dbReference>
<comment type="caution">
    <text evidence="1">The sequence shown here is derived from an EMBL/GenBank/DDBJ whole genome shotgun (WGS) entry which is preliminary data.</text>
</comment>
<evidence type="ECO:0000313" key="2">
    <source>
        <dbReference type="Proteomes" id="UP000037069"/>
    </source>
</evidence>